<gene>
    <name evidence="2" type="ORF">CFOLD11_41540</name>
</gene>
<evidence type="ECO:0000313" key="3">
    <source>
        <dbReference type="Proteomes" id="UP001057868"/>
    </source>
</evidence>
<comment type="caution">
    <text evidence="2">The sequence shown here is derived from an EMBL/GenBank/DDBJ whole genome shotgun (WGS) entry which is preliminary data.</text>
</comment>
<evidence type="ECO:0000256" key="1">
    <source>
        <dbReference type="SAM" id="Phobius"/>
    </source>
</evidence>
<sequence length="55" mass="5871">MAVKGIKIMIMGLVIILIGIYIGIQSLQGVRTGDREVLLIIVGAIISVIGFFVKS</sequence>
<keyword evidence="1" id="KW-1133">Transmembrane helix</keyword>
<protein>
    <submittedName>
        <fullName evidence="2">Uncharacterized protein</fullName>
    </submittedName>
</protein>
<dbReference type="RefSeq" id="WP_261854194.1">
    <property type="nucleotide sequence ID" value="NZ_BQXY01000011.1"/>
</dbReference>
<dbReference type="EMBL" id="BQXY01000011">
    <property type="protein sequence ID" value="GKU27327.1"/>
    <property type="molecule type" value="Genomic_DNA"/>
</dbReference>
<dbReference type="Proteomes" id="UP001057868">
    <property type="component" value="Unassembled WGS sequence"/>
</dbReference>
<reference evidence="2" key="1">
    <citation type="journal article" date="2023" name="Int. J. Syst. Evol. Microbiol.">
        <title>&lt;i&gt;Clostridium folliculivorans&lt;/i&gt; sp. nov., isolated from soil samples of an organic paddy in Japan.</title>
        <authorList>
            <person name="Tazawa J."/>
            <person name="Kobayashi H."/>
            <person name="Tanizawa Y."/>
            <person name="Uchino A."/>
            <person name="Tanaka F."/>
            <person name="Urashima Y."/>
            <person name="Miura S."/>
            <person name="Sakamoto M."/>
            <person name="Ohkuma M."/>
            <person name="Tohno M."/>
        </authorList>
    </citation>
    <scope>NUCLEOTIDE SEQUENCE</scope>
    <source>
        <strain evidence="2">D1-1</strain>
    </source>
</reference>
<evidence type="ECO:0000313" key="2">
    <source>
        <dbReference type="EMBL" id="GKU27327.1"/>
    </source>
</evidence>
<name>A0A9W5Y6K9_9CLOT</name>
<proteinExistence type="predicted"/>
<feature type="transmembrane region" description="Helical" evidence="1">
    <location>
        <begin position="36"/>
        <end position="53"/>
    </location>
</feature>
<organism evidence="2 3">
    <name type="scientific">Clostridium folliculivorans</name>
    <dbReference type="NCBI Taxonomy" id="2886038"/>
    <lineage>
        <taxon>Bacteria</taxon>
        <taxon>Bacillati</taxon>
        <taxon>Bacillota</taxon>
        <taxon>Clostridia</taxon>
        <taxon>Eubacteriales</taxon>
        <taxon>Clostridiaceae</taxon>
        <taxon>Clostridium</taxon>
    </lineage>
</organism>
<dbReference type="AlphaFoldDB" id="A0A9W5Y6K9"/>
<accession>A0A9W5Y6K9</accession>
<keyword evidence="1" id="KW-0472">Membrane</keyword>
<feature type="transmembrane region" description="Helical" evidence="1">
    <location>
        <begin position="6"/>
        <end position="24"/>
    </location>
</feature>
<keyword evidence="3" id="KW-1185">Reference proteome</keyword>
<keyword evidence="1" id="KW-0812">Transmembrane</keyword>